<evidence type="ECO:0000313" key="2">
    <source>
        <dbReference type="WBParaSite" id="nRc.2.0.1.t39798-RA"/>
    </source>
</evidence>
<evidence type="ECO:0000313" key="1">
    <source>
        <dbReference type="Proteomes" id="UP000887565"/>
    </source>
</evidence>
<reference evidence="2" key="1">
    <citation type="submission" date="2022-11" db="UniProtKB">
        <authorList>
            <consortium name="WormBaseParasite"/>
        </authorList>
    </citation>
    <scope>IDENTIFICATION</scope>
</reference>
<organism evidence="1 2">
    <name type="scientific">Romanomermis culicivorax</name>
    <name type="common">Nematode worm</name>
    <dbReference type="NCBI Taxonomy" id="13658"/>
    <lineage>
        <taxon>Eukaryota</taxon>
        <taxon>Metazoa</taxon>
        <taxon>Ecdysozoa</taxon>
        <taxon>Nematoda</taxon>
        <taxon>Enoplea</taxon>
        <taxon>Dorylaimia</taxon>
        <taxon>Mermithida</taxon>
        <taxon>Mermithoidea</taxon>
        <taxon>Mermithidae</taxon>
        <taxon>Romanomermis</taxon>
    </lineage>
</organism>
<dbReference type="AlphaFoldDB" id="A0A915KPZ7"/>
<dbReference type="Proteomes" id="UP000887565">
    <property type="component" value="Unplaced"/>
</dbReference>
<keyword evidence="1" id="KW-1185">Reference proteome</keyword>
<sequence length="555" mass="64024">MEKTAFKRTFEADFETINSVGAIHWIGNEEILLIFQGFAAILRVDPFCDVIDLKFPYDISHIEFKSYCKPSIVPFIARSLNLQFFDSSMYRSRCKPENWHICNEIFTDSILITKQKYDDRAPIRISDFSCQNNELVIFVAHDGQPLLFRKFDVKFQFKENLTDKILEYLKFDSLLLKNLQSKSISDEKYLNEAWNFLSVARFVAVQSWHFAKFKNQIVGFSVQKDDSMVVWCWKNGDMTISNVYQFFENERISCLCVYIDPSASSNFIIFGSVKGNLYVAKIVIKKTESIAIENPRLIKSKECIHTQYCRQPNELTVIFGGLNGIWREIMAKDSQNAMMGSFDNSLDYLLCIRQTILNVDSDIPLYIAEFVDTLRNPETVSLYHLKVGRFILRHMKTRMFHCNASEEESNKVEILLIGVEKMLIKYRAGILMNSSCSSVVVDQAKQIFDAISNEDITLNLNQPCPFCGTKGMLLNLHILLHLRHFDFSLRFDIVDQTFDTTTLCCRSLLIIDDFSYDKCSRCGLPSKKNCPVEDLKSEAFRCCSMCDGKITSSDL</sequence>
<accession>A0A915KPZ7</accession>
<dbReference type="WBParaSite" id="nRc.2.0.1.t39798-RA">
    <property type="protein sequence ID" value="nRc.2.0.1.t39798-RA"/>
    <property type="gene ID" value="nRc.2.0.1.g39798"/>
</dbReference>
<name>A0A915KPZ7_ROMCU</name>
<proteinExistence type="predicted"/>
<protein>
    <submittedName>
        <fullName evidence="2">Transcription factor IIIC 90kDa subunit N-terminal domain-containing protein</fullName>
    </submittedName>
</protein>